<dbReference type="InterPro" id="IPR000192">
    <property type="entry name" value="Aminotrans_V_dom"/>
</dbReference>
<sequence length="622" mass="67670">MAMPMPLPIPICHHGSRYSRHVSLLLLLVASRSSSGFRPASFISIGTSPRYGTVSGQNHGMLNIGQSRRRNRFAMTTTSTPPEEGSHSQEEGIQAELEQNEDEHLHPKNGDSDSGSNDDSKNQNQECIYLDYNGTTPIYKRVLQAMMPYFTTHFGNPSSSHYYGQEPKEAIAKARMSILSLLYENRDRHVVSAEYQNGVIFTGCGTEADNLAIHLALEANRQRFEDYNTWDQNEDLSSSSFTTPRIPHIITSNVEHPAIAQYLKALESEGRVTVTYVPVDKEGIVPAEEMKRAIDDNQDNTILVTLMLANNESGALQPVKEIADYCKTKKNGGILFHTDAAQAVGKVSLLMDADNDTDSDNDNDTDANTNYSRSKSKCGMGNGVDMVTIVGHKFGAPKGIACLYVKPLCFVGGGGSNNEQQSLMQQPRNYMLLGGGQEGGQRAGTENVPYIVAMGTAADILMEQKEFGDMQWQQNAHWMKAMRYRLYKRLVAGLGDDVVRDNGPARHFDRLPNTLSVGLKGINASEMLDKIRMRVACSAGSACHSSGCGDGSGSGTCGSGSGSGSGDVKISAILEAMEIPIEYARGTLRLSVGPDTTEAEIDQAGDIIISEAKGQLHYTNVM</sequence>
<protein>
    <recommendedName>
        <fullName evidence="5">Aminotransferase class V domain-containing protein</fullName>
    </recommendedName>
</protein>
<dbReference type="InterPro" id="IPR015422">
    <property type="entry name" value="PyrdxlP-dep_Trfase_small"/>
</dbReference>
<comment type="similarity">
    <text evidence="2">Belongs to the class-V pyridoxal-phosphate-dependent aminotransferase family. NifS/IscS subfamily.</text>
</comment>
<feature type="domain" description="Aminotransferase class V" evidence="5">
    <location>
        <begin position="128"/>
        <end position="217"/>
    </location>
</feature>
<dbReference type="AlphaFoldDB" id="A0A7S3Q6W6"/>
<feature type="domain" description="Aminotransferase class V" evidence="5">
    <location>
        <begin position="383"/>
        <end position="602"/>
    </location>
</feature>
<evidence type="ECO:0000259" key="5">
    <source>
        <dbReference type="Pfam" id="PF00266"/>
    </source>
</evidence>
<keyword evidence="4" id="KW-0732">Signal</keyword>
<proteinExistence type="inferred from homology"/>
<dbReference type="Gene3D" id="3.90.1150.10">
    <property type="entry name" value="Aspartate Aminotransferase, domain 1"/>
    <property type="match status" value="2"/>
</dbReference>
<feature type="compositionally biased region" description="Low complexity" evidence="3">
    <location>
        <begin position="112"/>
        <end position="123"/>
    </location>
</feature>
<evidence type="ECO:0000256" key="2">
    <source>
        <dbReference type="ARBA" id="ARBA00006490"/>
    </source>
</evidence>
<feature type="compositionally biased region" description="Basic and acidic residues" evidence="3">
    <location>
        <begin position="102"/>
        <end position="111"/>
    </location>
</feature>
<dbReference type="InterPro" id="IPR015424">
    <property type="entry name" value="PyrdxlP-dep_Trfase"/>
</dbReference>
<feature type="chain" id="PRO_5030521568" description="Aminotransferase class V domain-containing protein" evidence="4">
    <location>
        <begin position="37"/>
        <end position="622"/>
    </location>
</feature>
<evidence type="ECO:0000313" key="6">
    <source>
        <dbReference type="EMBL" id="CAE0467871.1"/>
    </source>
</evidence>
<accession>A0A7S3Q6W6</accession>
<dbReference type="Pfam" id="PF00266">
    <property type="entry name" value="Aminotran_5"/>
    <property type="match status" value="3"/>
</dbReference>
<dbReference type="PANTHER" id="PTHR11601:SF34">
    <property type="entry name" value="CYSTEINE DESULFURASE"/>
    <property type="match status" value="1"/>
</dbReference>
<gene>
    <name evidence="6" type="ORF">CDEB00056_LOCUS12724</name>
</gene>
<reference evidence="6" key="1">
    <citation type="submission" date="2021-01" db="EMBL/GenBank/DDBJ databases">
        <authorList>
            <person name="Corre E."/>
            <person name="Pelletier E."/>
            <person name="Niang G."/>
            <person name="Scheremetjew M."/>
            <person name="Finn R."/>
            <person name="Kale V."/>
            <person name="Holt S."/>
            <person name="Cochrane G."/>
            <person name="Meng A."/>
            <person name="Brown T."/>
            <person name="Cohen L."/>
        </authorList>
    </citation>
    <scope>NUCLEOTIDE SEQUENCE</scope>
    <source>
        <strain evidence="6">MM31A-1</strain>
    </source>
</reference>
<dbReference type="InterPro" id="IPR015421">
    <property type="entry name" value="PyrdxlP-dep_Trfase_major"/>
</dbReference>
<feature type="signal peptide" evidence="4">
    <location>
        <begin position="1"/>
        <end position="36"/>
    </location>
</feature>
<dbReference type="EMBL" id="HBIO01016529">
    <property type="protein sequence ID" value="CAE0467871.1"/>
    <property type="molecule type" value="Transcribed_RNA"/>
</dbReference>
<organism evidence="6">
    <name type="scientific">Chaetoceros debilis</name>
    <dbReference type="NCBI Taxonomy" id="122233"/>
    <lineage>
        <taxon>Eukaryota</taxon>
        <taxon>Sar</taxon>
        <taxon>Stramenopiles</taxon>
        <taxon>Ochrophyta</taxon>
        <taxon>Bacillariophyta</taxon>
        <taxon>Coscinodiscophyceae</taxon>
        <taxon>Chaetocerotophycidae</taxon>
        <taxon>Chaetocerotales</taxon>
        <taxon>Chaetocerotaceae</taxon>
        <taxon>Chaetoceros</taxon>
    </lineage>
</organism>
<name>A0A7S3Q6W6_9STRA</name>
<feature type="domain" description="Aminotransferase class V" evidence="5">
    <location>
        <begin position="248"/>
        <end position="349"/>
    </location>
</feature>
<feature type="region of interest" description="Disordered" evidence="3">
    <location>
        <begin position="101"/>
        <end position="123"/>
    </location>
</feature>
<evidence type="ECO:0000256" key="3">
    <source>
        <dbReference type="SAM" id="MobiDB-lite"/>
    </source>
</evidence>
<dbReference type="Gene3D" id="1.10.260.50">
    <property type="match status" value="2"/>
</dbReference>
<evidence type="ECO:0000256" key="1">
    <source>
        <dbReference type="ARBA" id="ARBA00001933"/>
    </source>
</evidence>
<dbReference type="Gene3D" id="3.40.640.10">
    <property type="entry name" value="Type I PLP-dependent aspartate aminotransferase-like (Major domain)"/>
    <property type="match status" value="2"/>
</dbReference>
<comment type="cofactor">
    <cofactor evidence="1">
        <name>pyridoxal 5'-phosphate</name>
        <dbReference type="ChEBI" id="CHEBI:597326"/>
    </cofactor>
</comment>
<dbReference type="SUPFAM" id="SSF53383">
    <property type="entry name" value="PLP-dependent transferases"/>
    <property type="match status" value="1"/>
</dbReference>
<dbReference type="PANTHER" id="PTHR11601">
    <property type="entry name" value="CYSTEINE DESULFURYLASE FAMILY MEMBER"/>
    <property type="match status" value="1"/>
</dbReference>
<evidence type="ECO:0000256" key="4">
    <source>
        <dbReference type="SAM" id="SignalP"/>
    </source>
</evidence>